<feature type="binding site" evidence="9">
    <location>
        <begin position="374"/>
        <end position="375"/>
    </location>
    <ligand>
        <name>ATP</name>
        <dbReference type="ChEBI" id="CHEBI:30616"/>
    </ligand>
</feature>
<evidence type="ECO:0000259" key="11">
    <source>
        <dbReference type="PROSITE" id="PS51278"/>
    </source>
</evidence>
<dbReference type="OrthoDB" id="9763290at2"/>
<reference evidence="12 13" key="1">
    <citation type="submission" date="2019-02" db="EMBL/GenBank/DDBJ databases">
        <title>Deep-cultivation of Planctomycetes and their phenomic and genomic characterization uncovers novel biology.</title>
        <authorList>
            <person name="Wiegand S."/>
            <person name="Jogler M."/>
            <person name="Boedeker C."/>
            <person name="Pinto D."/>
            <person name="Vollmers J."/>
            <person name="Rivas-Marin E."/>
            <person name="Kohn T."/>
            <person name="Peeters S.H."/>
            <person name="Heuer A."/>
            <person name="Rast P."/>
            <person name="Oberbeckmann S."/>
            <person name="Bunk B."/>
            <person name="Jeske O."/>
            <person name="Meyerdierks A."/>
            <person name="Storesund J.E."/>
            <person name="Kallscheuer N."/>
            <person name="Luecker S."/>
            <person name="Lage O.M."/>
            <person name="Pohl T."/>
            <person name="Merkel B.J."/>
            <person name="Hornburger P."/>
            <person name="Mueller R.-W."/>
            <person name="Bruemmer F."/>
            <person name="Labrenz M."/>
            <person name="Spormann A.M."/>
            <person name="Op den Camp H."/>
            <person name="Overmann J."/>
            <person name="Amann R."/>
            <person name="Jetten M.S.M."/>
            <person name="Mascher T."/>
            <person name="Medema M.H."/>
            <person name="Devos D.P."/>
            <person name="Kaster A.-K."/>
            <person name="Ovreas L."/>
            <person name="Rohde M."/>
            <person name="Galperin M.Y."/>
            <person name="Jogler C."/>
        </authorList>
    </citation>
    <scope>NUCLEOTIDE SEQUENCE [LARGE SCALE GENOMIC DNA]</scope>
    <source>
        <strain evidence="12 13">Poly30</strain>
    </source>
</reference>
<evidence type="ECO:0000256" key="7">
    <source>
        <dbReference type="ARBA" id="ARBA00048741"/>
    </source>
</evidence>
<keyword evidence="13" id="KW-1185">Reference proteome</keyword>
<dbReference type="InterPro" id="IPR001962">
    <property type="entry name" value="Asn_synthase"/>
</dbReference>
<keyword evidence="5 9" id="KW-0067">ATP-binding</keyword>
<dbReference type="CDD" id="cd01991">
    <property type="entry name" value="Asn_synthase_B_C"/>
    <property type="match status" value="1"/>
</dbReference>
<dbReference type="RefSeq" id="WP_145197116.1">
    <property type="nucleotide sequence ID" value="NZ_CP036434.1"/>
</dbReference>
<name>A0A518ERJ9_9BACT</name>
<dbReference type="AlphaFoldDB" id="A0A518ERJ9"/>
<comment type="similarity">
    <text evidence="2">Belongs to the asparagine synthetase family.</text>
</comment>
<evidence type="ECO:0000256" key="2">
    <source>
        <dbReference type="ARBA" id="ARBA00005752"/>
    </source>
</evidence>
<dbReference type="Gene3D" id="3.40.50.620">
    <property type="entry name" value="HUPs"/>
    <property type="match status" value="1"/>
</dbReference>
<keyword evidence="12" id="KW-0436">Ligase</keyword>
<dbReference type="GO" id="GO:0004066">
    <property type="term" value="F:asparagine synthase (glutamine-hydrolyzing) activity"/>
    <property type="evidence" value="ECO:0007669"/>
    <property type="project" value="UniProtKB-EC"/>
</dbReference>
<dbReference type="InterPro" id="IPR006426">
    <property type="entry name" value="Asn_synth_AEB"/>
</dbReference>
<feature type="domain" description="Glutamine amidotransferase type-2" evidence="11">
    <location>
        <begin position="2"/>
        <end position="229"/>
    </location>
</feature>
<dbReference type="Proteomes" id="UP000320390">
    <property type="component" value="Chromosome"/>
</dbReference>
<protein>
    <recommendedName>
        <fullName evidence="3">asparagine synthase (glutamine-hydrolyzing)</fullName>
        <ecNumber evidence="3">6.3.5.4</ecNumber>
    </recommendedName>
</protein>
<keyword evidence="4 9" id="KW-0547">Nucleotide-binding</keyword>
<dbReference type="SUPFAM" id="SSF56235">
    <property type="entry name" value="N-terminal nucleophile aminohydrolases (Ntn hydrolases)"/>
    <property type="match status" value="1"/>
</dbReference>
<dbReference type="PIRSF" id="PIRSF001589">
    <property type="entry name" value="Asn_synthetase_glu-h"/>
    <property type="match status" value="1"/>
</dbReference>
<dbReference type="GO" id="GO:0006529">
    <property type="term" value="P:asparagine biosynthetic process"/>
    <property type="evidence" value="ECO:0007669"/>
    <property type="project" value="UniProtKB-KW"/>
</dbReference>
<organism evidence="12 13">
    <name type="scientific">Saltatorellus ferox</name>
    <dbReference type="NCBI Taxonomy" id="2528018"/>
    <lineage>
        <taxon>Bacteria</taxon>
        <taxon>Pseudomonadati</taxon>
        <taxon>Planctomycetota</taxon>
        <taxon>Planctomycetia</taxon>
        <taxon>Planctomycetia incertae sedis</taxon>
        <taxon>Saltatorellus</taxon>
    </lineage>
</organism>
<dbReference type="InterPro" id="IPR051786">
    <property type="entry name" value="ASN_synthetase/amidase"/>
</dbReference>
<gene>
    <name evidence="12" type="primary">asnB_2</name>
    <name evidence="12" type="ORF">Poly30_22210</name>
</gene>
<evidence type="ECO:0000256" key="9">
    <source>
        <dbReference type="PIRSR" id="PIRSR001589-2"/>
    </source>
</evidence>
<evidence type="ECO:0000256" key="5">
    <source>
        <dbReference type="ARBA" id="ARBA00022840"/>
    </source>
</evidence>
<dbReference type="InterPro" id="IPR014729">
    <property type="entry name" value="Rossmann-like_a/b/a_fold"/>
</dbReference>
<dbReference type="Pfam" id="PF13537">
    <property type="entry name" value="GATase_7"/>
    <property type="match status" value="1"/>
</dbReference>
<dbReference type="GO" id="GO:0005524">
    <property type="term" value="F:ATP binding"/>
    <property type="evidence" value="ECO:0007669"/>
    <property type="project" value="UniProtKB-KW"/>
</dbReference>
<dbReference type="InterPro" id="IPR017932">
    <property type="entry name" value="GATase_2_dom"/>
</dbReference>
<dbReference type="PANTHER" id="PTHR43284">
    <property type="entry name" value="ASPARAGINE SYNTHETASE (GLUTAMINE-HYDROLYZING)"/>
    <property type="match status" value="1"/>
</dbReference>
<dbReference type="CDD" id="cd00712">
    <property type="entry name" value="AsnB"/>
    <property type="match status" value="1"/>
</dbReference>
<keyword evidence="8" id="KW-0061">Asparagine biosynthesis</keyword>
<proteinExistence type="inferred from homology"/>
<comment type="pathway">
    <text evidence="1">Amino-acid biosynthesis; L-asparagine biosynthesis; L-asparagine from L-aspartate (L-Gln route): step 1/1.</text>
</comment>
<evidence type="ECO:0000256" key="6">
    <source>
        <dbReference type="ARBA" id="ARBA00022962"/>
    </source>
</evidence>
<dbReference type="Pfam" id="PF00733">
    <property type="entry name" value="Asn_synthase"/>
    <property type="match status" value="1"/>
</dbReference>
<dbReference type="SUPFAM" id="SSF52402">
    <property type="entry name" value="Adenine nucleotide alpha hydrolases-like"/>
    <property type="match status" value="1"/>
</dbReference>
<accession>A0A518ERJ9</accession>
<dbReference type="PANTHER" id="PTHR43284:SF1">
    <property type="entry name" value="ASPARAGINE SYNTHETASE"/>
    <property type="match status" value="1"/>
</dbReference>
<keyword evidence="8" id="KW-0028">Amino-acid biosynthesis</keyword>
<evidence type="ECO:0000256" key="4">
    <source>
        <dbReference type="ARBA" id="ARBA00022741"/>
    </source>
</evidence>
<evidence type="ECO:0000256" key="8">
    <source>
        <dbReference type="PIRSR" id="PIRSR001589-1"/>
    </source>
</evidence>
<keyword evidence="6 8" id="KW-0315">Glutamine amidotransferase</keyword>
<dbReference type="GO" id="GO:0005829">
    <property type="term" value="C:cytosol"/>
    <property type="evidence" value="ECO:0007669"/>
    <property type="project" value="TreeGrafter"/>
</dbReference>
<dbReference type="InterPro" id="IPR029055">
    <property type="entry name" value="Ntn_hydrolases_N"/>
</dbReference>
<dbReference type="InterPro" id="IPR033738">
    <property type="entry name" value="AsnB_N"/>
</dbReference>
<comment type="catalytic activity">
    <reaction evidence="7">
        <text>L-aspartate + L-glutamine + ATP + H2O = L-asparagine + L-glutamate + AMP + diphosphate + H(+)</text>
        <dbReference type="Rhea" id="RHEA:12228"/>
        <dbReference type="ChEBI" id="CHEBI:15377"/>
        <dbReference type="ChEBI" id="CHEBI:15378"/>
        <dbReference type="ChEBI" id="CHEBI:29985"/>
        <dbReference type="ChEBI" id="CHEBI:29991"/>
        <dbReference type="ChEBI" id="CHEBI:30616"/>
        <dbReference type="ChEBI" id="CHEBI:33019"/>
        <dbReference type="ChEBI" id="CHEBI:58048"/>
        <dbReference type="ChEBI" id="CHEBI:58359"/>
        <dbReference type="ChEBI" id="CHEBI:456215"/>
        <dbReference type="EC" id="6.3.5.4"/>
    </reaction>
</comment>
<evidence type="ECO:0000313" key="12">
    <source>
        <dbReference type="EMBL" id="QDV06706.1"/>
    </source>
</evidence>
<evidence type="ECO:0000256" key="1">
    <source>
        <dbReference type="ARBA" id="ARBA00005187"/>
    </source>
</evidence>
<feature type="binding site" evidence="9">
    <location>
        <position position="100"/>
    </location>
    <ligand>
        <name>L-glutamine</name>
        <dbReference type="ChEBI" id="CHEBI:58359"/>
    </ligand>
</feature>
<dbReference type="Gene3D" id="3.60.20.10">
    <property type="entry name" value="Glutamine Phosphoribosylpyrophosphate, subunit 1, domain 1"/>
    <property type="match status" value="1"/>
</dbReference>
<evidence type="ECO:0000313" key="13">
    <source>
        <dbReference type="Proteomes" id="UP000320390"/>
    </source>
</evidence>
<dbReference type="PROSITE" id="PS51278">
    <property type="entry name" value="GATASE_TYPE_2"/>
    <property type="match status" value="1"/>
</dbReference>
<sequence length="642" mass="71544">MCGFTGFALHGGVTDEHQAQLQAMCDTIIHRGPDDEGLLLRSPIALGFRRLSIIDLAGGHQPIEGIDQRLAVVGNGEIYNFRELRSELQGRGARFATGSDIETILHLYAELVPKGIGPDEAVRLSAKVPKALIGMYGFAIADWRDENNPRVVLGRDRLGIKPLYWAETAEGIVFGSEVKTILASGMVEREMRREALLDYLVQGYCGGEESAWTGIHRLPPASILTWSSKDGVRIQRYWDLPTDELRGAPEPDEIVDLMDRCVRDRLVAEVPLGAFLSGGIDSTAVAHSMAKELDAPPELCTVGFQEKTHDELSIAEKTAKSLGAIHHTEILEPDPKAAIEELPWFFDEPLADPSTVPTWLVSRVARQHVTVALSGDGGDETFAGYRRYVHDVAENRVRSMVGAPGRSLSRAVGSVYPKLDWAPRVFRAKSFLSNVGEDPARAYWHSVAHMTRGAAVDLLNPDLRAALTEHDPFDAFAAHYERPKIDCPLFRAQYADFHTWLPDRILAKVDRASMAVALEVRVPLLDHRFVETFAHLPRDQKVHGARGKHALREALRPRLSAEVLDGKKRGFDTPLESWLRGPLKESAREAIDSLPSDWFDKPKLKALFEAHMTGRVNHDRLLWSLLVLEHWRRRHAVARISA</sequence>
<feature type="site" description="Important for beta-aspartyl-AMP intermediate formation" evidence="10">
    <location>
        <position position="376"/>
    </location>
</feature>
<dbReference type="EC" id="6.3.5.4" evidence="3"/>
<dbReference type="NCBIfam" id="TIGR01536">
    <property type="entry name" value="asn_synth_AEB"/>
    <property type="match status" value="1"/>
</dbReference>
<evidence type="ECO:0000256" key="3">
    <source>
        <dbReference type="ARBA" id="ARBA00012737"/>
    </source>
</evidence>
<feature type="active site" description="For GATase activity" evidence="8">
    <location>
        <position position="2"/>
    </location>
</feature>
<evidence type="ECO:0000256" key="10">
    <source>
        <dbReference type="PIRSR" id="PIRSR001589-3"/>
    </source>
</evidence>
<dbReference type="EMBL" id="CP036434">
    <property type="protein sequence ID" value="QDV06706.1"/>
    <property type="molecule type" value="Genomic_DNA"/>
</dbReference>